<accession>A0AAP0WXC1</accession>
<dbReference type="Pfam" id="PF02209">
    <property type="entry name" value="VHP"/>
    <property type="match status" value="1"/>
</dbReference>
<evidence type="ECO:0000313" key="4">
    <source>
        <dbReference type="EMBL" id="KAK9280361.1"/>
    </source>
</evidence>
<evidence type="ECO:0000313" key="5">
    <source>
        <dbReference type="Proteomes" id="UP001415857"/>
    </source>
</evidence>
<dbReference type="Pfam" id="PF00626">
    <property type="entry name" value="Gelsolin"/>
    <property type="match status" value="1"/>
</dbReference>
<dbReference type="GO" id="GO:0007015">
    <property type="term" value="P:actin filament organization"/>
    <property type="evidence" value="ECO:0007669"/>
    <property type="project" value="UniProtKB-ARBA"/>
</dbReference>
<dbReference type="PROSITE" id="PS51089">
    <property type="entry name" value="HP"/>
    <property type="match status" value="1"/>
</dbReference>
<comment type="caution">
    <text evidence="4">The sequence shown here is derived from an EMBL/GenBank/DDBJ whole genome shotgun (WGS) entry which is preliminary data.</text>
</comment>
<feature type="compositionally biased region" description="Polar residues" evidence="2">
    <location>
        <begin position="148"/>
        <end position="183"/>
    </location>
</feature>
<dbReference type="PANTHER" id="PTHR11977:SF25">
    <property type="entry name" value="VILLIN-1"/>
    <property type="match status" value="1"/>
</dbReference>
<organism evidence="4 5">
    <name type="scientific">Liquidambar formosana</name>
    <name type="common">Formosan gum</name>
    <dbReference type="NCBI Taxonomy" id="63359"/>
    <lineage>
        <taxon>Eukaryota</taxon>
        <taxon>Viridiplantae</taxon>
        <taxon>Streptophyta</taxon>
        <taxon>Embryophyta</taxon>
        <taxon>Tracheophyta</taxon>
        <taxon>Spermatophyta</taxon>
        <taxon>Magnoliopsida</taxon>
        <taxon>eudicotyledons</taxon>
        <taxon>Gunneridae</taxon>
        <taxon>Pentapetalae</taxon>
        <taxon>Saxifragales</taxon>
        <taxon>Altingiaceae</taxon>
        <taxon>Liquidambar</taxon>
    </lineage>
</organism>
<dbReference type="SMART" id="SM00262">
    <property type="entry name" value="GEL"/>
    <property type="match status" value="1"/>
</dbReference>
<protein>
    <recommendedName>
        <fullName evidence="3">HP domain-containing protein</fullName>
    </recommendedName>
</protein>
<gene>
    <name evidence="4" type="ORF">L1049_014050</name>
</gene>
<evidence type="ECO:0000259" key="3">
    <source>
        <dbReference type="PROSITE" id="PS51089"/>
    </source>
</evidence>
<dbReference type="PANTHER" id="PTHR11977">
    <property type="entry name" value="VILLIN"/>
    <property type="match status" value="1"/>
</dbReference>
<sequence>MVLLLLGRVSCSGDFKVKEIFNFTQDDLTTEDVLVLDCHQEIFVWIGSHSNIRSKQQALTLGLKFIEADILAEGLSLETPIYVVTEGYEPPFFTRFFVWDSLKANMYGSSFERKLAILKGKTQRIDSPTRNSWKAGSRETTPDGLRSKSVSSNGLGRSISPASSIFSPNSKSFESRRLSSPTSIGGKLFSGSTPNGSADSPAVEASSPSGNVGLTQIDRCEADVNLLIFPYERLKVKSNDPATGIDVTKREAYLSEEEFQEKFEMTKSAFYQLPKWRQNKLKMSLHLF</sequence>
<dbReference type="Gene3D" id="1.10.950.10">
    <property type="entry name" value="Villin headpiece domain"/>
    <property type="match status" value="1"/>
</dbReference>
<dbReference type="Gene3D" id="3.40.20.10">
    <property type="entry name" value="Severin"/>
    <property type="match status" value="1"/>
</dbReference>
<dbReference type="InterPro" id="IPR007123">
    <property type="entry name" value="Gelsolin-like_dom"/>
</dbReference>
<dbReference type="GO" id="GO:0051693">
    <property type="term" value="P:actin filament capping"/>
    <property type="evidence" value="ECO:0007669"/>
    <property type="project" value="UniProtKB-KW"/>
</dbReference>
<dbReference type="GO" id="GO:0051015">
    <property type="term" value="F:actin filament binding"/>
    <property type="evidence" value="ECO:0007669"/>
    <property type="project" value="InterPro"/>
</dbReference>
<evidence type="ECO:0000256" key="1">
    <source>
        <dbReference type="ARBA" id="ARBA00022467"/>
    </source>
</evidence>
<dbReference type="InterPro" id="IPR036886">
    <property type="entry name" value="Villin_headpiece_dom_sf"/>
</dbReference>
<dbReference type="InterPro" id="IPR007122">
    <property type="entry name" value="Villin/Gelsolin"/>
</dbReference>
<dbReference type="SMART" id="SM00153">
    <property type="entry name" value="VHP"/>
    <property type="match status" value="1"/>
</dbReference>
<evidence type="ECO:0000256" key="2">
    <source>
        <dbReference type="SAM" id="MobiDB-lite"/>
    </source>
</evidence>
<keyword evidence="5" id="KW-1185">Reference proteome</keyword>
<dbReference type="SUPFAM" id="SSF55753">
    <property type="entry name" value="Actin depolymerizing proteins"/>
    <property type="match status" value="1"/>
</dbReference>
<dbReference type="InterPro" id="IPR003128">
    <property type="entry name" value="Villin_headpiece"/>
</dbReference>
<dbReference type="CDD" id="cd11291">
    <property type="entry name" value="gelsolin_S6_like"/>
    <property type="match status" value="1"/>
</dbReference>
<dbReference type="Proteomes" id="UP001415857">
    <property type="component" value="Unassembled WGS sequence"/>
</dbReference>
<reference evidence="4 5" key="1">
    <citation type="journal article" date="2024" name="Plant J.">
        <title>Genome sequences and population genomics reveal climatic adaptation and genomic divergence between two closely related sweetgum species.</title>
        <authorList>
            <person name="Xu W.Q."/>
            <person name="Ren C.Q."/>
            <person name="Zhang X.Y."/>
            <person name="Comes H.P."/>
            <person name="Liu X.H."/>
            <person name="Li Y.G."/>
            <person name="Kettle C.J."/>
            <person name="Jalonen R."/>
            <person name="Gaisberger H."/>
            <person name="Ma Y.Z."/>
            <person name="Qiu Y.X."/>
        </authorList>
    </citation>
    <scope>NUCLEOTIDE SEQUENCE [LARGE SCALE GENOMIC DNA]</scope>
    <source>
        <strain evidence="4">Hangzhou</strain>
    </source>
</reference>
<name>A0AAP0WXC1_LIQFO</name>
<feature type="domain" description="HP" evidence="3">
    <location>
        <begin position="223"/>
        <end position="288"/>
    </location>
</feature>
<dbReference type="AlphaFoldDB" id="A0AAP0WXC1"/>
<feature type="region of interest" description="Disordered" evidence="2">
    <location>
        <begin position="126"/>
        <end position="210"/>
    </location>
</feature>
<dbReference type="InterPro" id="IPR029006">
    <property type="entry name" value="ADF-H/Gelsolin-like_dom_sf"/>
</dbReference>
<dbReference type="PRINTS" id="PR00597">
    <property type="entry name" value="GELSOLIN"/>
</dbReference>
<proteinExistence type="predicted"/>
<keyword evidence="1" id="KW-0117">Actin capping</keyword>
<dbReference type="EMBL" id="JBBPBK010000008">
    <property type="protein sequence ID" value="KAK9280361.1"/>
    <property type="molecule type" value="Genomic_DNA"/>
</dbReference>
<dbReference type="SUPFAM" id="SSF47050">
    <property type="entry name" value="VHP, Villin headpiece domain"/>
    <property type="match status" value="1"/>
</dbReference>